<evidence type="ECO:0000256" key="1">
    <source>
        <dbReference type="SAM" id="Phobius"/>
    </source>
</evidence>
<evidence type="ECO:0008006" key="3">
    <source>
        <dbReference type="Google" id="ProtNLM"/>
    </source>
</evidence>
<dbReference type="Gene3D" id="3.30.700.10">
    <property type="entry name" value="Glycoprotein, Type 4 Pilin"/>
    <property type="match status" value="1"/>
</dbReference>
<dbReference type="Pfam" id="PF07963">
    <property type="entry name" value="N_methyl"/>
    <property type="match status" value="1"/>
</dbReference>
<dbReference type="NCBIfam" id="TIGR02532">
    <property type="entry name" value="IV_pilin_GFxxxE"/>
    <property type="match status" value="1"/>
</dbReference>
<keyword evidence="1" id="KW-1133">Transmembrane helix</keyword>
<dbReference type="EMBL" id="FPHF01000011">
    <property type="protein sequence ID" value="SFV50647.1"/>
    <property type="molecule type" value="Genomic_DNA"/>
</dbReference>
<protein>
    <recommendedName>
        <fullName evidence="3">Prepilin-type N-terminal cleavage/methylation domain-containing protein</fullName>
    </recommendedName>
</protein>
<evidence type="ECO:0000313" key="2">
    <source>
        <dbReference type="EMBL" id="SFV50647.1"/>
    </source>
</evidence>
<dbReference type="AlphaFoldDB" id="A0A1W1BAW6"/>
<keyword evidence="1" id="KW-0812">Transmembrane</keyword>
<dbReference type="InterPro" id="IPR012902">
    <property type="entry name" value="N_methyl_site"/>
</dbReference>
<gene>
    <name evidence="2" type="ORF">MNB_SM-4-429</name>
</gene>
<reference evidence="2" key="1">
    <citation type="submission" date="2016-10" db="EMBL/GenBank/DDBJ databases">
        <authorList>
            <person name="de Groot N.N."/>
        </authorList>
    </citation>
    <scope>NUCLEOTIDE SEQUENCE</scope>
</reference>
<accession>A0A1W1BAW6</accession>
<sequence>MKKAFSLIELMIVIVIIGVIYTLAVSKLQNVGAEKLTPSLLNLKAYLLTYIKEDVREVKMLCLDSCQTCSVYVDGIKQEEPIEPFFDASVEVYRYDFNQGAVRKKDTVFFNEEGRQEDVCFSFNMNKNSISDQVIVVYKEKAYDYTTYFNSTKVYAHLEELLEAKESLVQEVAR</sequence>
<proteinExistence type="predicted"/>
<name>A0A1W1BAW6_9ZZZZ</name>
<feature type="transmembrane region" description="Helical" evidence="1">
    <location>
        <begin position="7"/>
        <end position="25"/>
    </location>
</feature>
<keyword evidence="1" id="KW-0472">Membrane</keyword>
<organism evidence="2">
    <name type="scientific">hydrothermal vent metagenome</name>
    <dbReference type="NCBI Taxonomy" id="652676"/>
    <lineage>
        <taxon>unclassified sequences</taxon>
        <taxon>metagenomes</taxon>
        <taxon>ecological metagenomes</taxon>
    </lineage>
</organism>
<dbReference type="InterPro" id="IPR045584">
    <property type="entry name" value="Pilin-like"/>
</dbReference>
<dbReference type="SUPFAM" id="SSF54523">
    <property type="entry name" value="Pili subunits"/>
    <property type="match status" value="1"/>
</dbReference>